<proteinExistence type="predicted"/>
<evidence type="ECO:0000313" key="1">
    <source>
        <dbReference type="EMBL" id="GAA4798764.1"/>
    </source>
</evidence>
<reference evidence="2" key="1">
    <citation type="journal article" date="2019" name="Int. J. Syst. Evol. Microbiol.">
        <title>The Global Catalogue of Microorganisms (GCM) 10K type strain sequencing project: providing services to taxonomists for standard genome sequencing and annotation.</title>
        <authorList>
            <consortium name="The Broad Institute Genomics Platform"/>
            <consortium name="The Broad Institute Genome Sequencing Center for Infectious Disease"/>
            <person name="Wu L."/>
            <person name="Ma J."/>
        </authorList>
    </citation>
    <scope>NUCLEOTIDE SEQUENCE [LARGE SCALE GENOMIC DNA]</scope>
    <source>
        <strain evidence="2">JCM 17979</strain>
    </source>
</reference>
<sequence>MPETMASAVIPADPGTVWRVIRDFDSLASWVPAISASELEGGARADQVGAVRKLTLGDGGIVREQLVALDDRTHTLTYAILESPFPVQDYRATSRVYPVTSTGESFVAWSVVFDCDPAEAERLSEFFATDVFASGLEGLVAHLSSGS</sequence>
<dbReference type="Pfam" id="PF10604">
    <property type="entry name" value="Polyketide_cyc2"/>
    <property type="match status" value="1"/>
</dbReference>
<dbReference type="CDD" id="cd07821">
    <property type="entry name" value="PYR_PYL_RCAR_like"/>
    <property type="match status" value="1"/>
</dbReference>
<keyword evidence="2" id="KW-1185">Reference proteome</keyword>
<dbReference type="InterPro" id="IPR023393">
    <property type="entry name" value="START-like_dom_sf"/>
</dbReference>
<accession>A0ABP9BSS7</accession>
<dbReference type="SUPFAM" id="SSF55961">
    <property type="entry name" value="Bet v1-like"/>
    <property type="match status" value="1"/>
</dbReference>
<dbReference type="PANTHER" id="PTHR39332">
    <property type="entry name" value="BLL4707 PROTEIN"/>
    <property type="match status" value="1"/>
</dbReference>
<evidence type="ECO:0000313" key="2">
    <source>
        <dbReference type="Proteomes" id="UP001500928"/>
    </source>
</evidence>
<organism evidence="1 2">
    <name type="scientific">Actinomycetospora chlora</name>
    <dbReference type="NCBI Taxonomy" id="663608"/>
    <lineage>
        <taxon>Bacteria</taxon>
        <taxon>Bacillati</taxon>
        <taxon>Actinomycetota</taxon>
        <taxon>Actinomycetes</taxon>
        <taxon>Pseudonocardiales</taxon>
        <taxon>Pseudonocardiaceae</taxon>
        <taxon>Actinomycetospora</taxon>
    </lineage>
</organism>
<protein>
    <submittedName>
        <fullName evidence="1">SRPBCC family protein</fullName>
    </submittedName>
</protein>
<comment type="caution">
    <text evidence="1">The sequence shown here is derived from an EMBL/GenBank/DDBJ whole genome shotgun (WGS) entry which is preliminary data.</text>
</comment>
<dbReference type="Gene3D" id="3.30.530.20">
    <property type="match status" value="1"/>
</dbReference>
<dbReference type="Proteomes" id="UP001500928">
    <property type="component" value="Unassembled WGS sequence"/>
</dbReference>
<dbReference type="RefSeq" id="WP_345419013.1">
    <property type="nucleotide sequence ID" value="NZ_BAABHO010000034.1"/>
</dbReference>
<dbReference type="EMBL" id="BAABHO010000034">
    <property type="protein sequence ID" value="GAA4798764.1"/>
    <property type="molecule type" value="Genomic_DNA"/>
</dbReference>
<name>A0ABP9BSS7_9PSEU</name>
<gene>
    <name evidence="1" type="ORF">GCM10023200_39420</name>
</gene>
<dbReference type="InterPro" id="IPR019587">
    <property type="entry name" value="Polyketide_cyclase/dehydratase"/>
</dbReference>
<dbReference type="PANTHER" id="PTHR39332:SF7">
    <property type="entry name" value="SRPBCC FAMILY PROTEIN"/>
    <property type="match status" value="1"/>
</dbReference>